<dbReference type="Proteomes" id="UP000474175">
    <property type="component" value="Unassembled WGS sequence"/>
</dbReference>
<protein>
    <submittedName>
        <fullName evidence="7">Flippase-like domain-containing protein</fullName>
    </submittedName>
</protein>
<evidence type="ECO:0000313" key="7">
    <source>
        <dbReference type="EMBL" id="NDU93695.1"/>
    </source>
</evidence>
<keyword evidence="8" id="KW-1185">Reference proteome</keyword>
<feature type="transmembrane region" description="Helical" evidence="6">
    <location>
        <begin position="6"/>
        <end position="23"/>
    </location>
</feature>
<keyword evidence="3 6" id="KW-0812">Transmembrane</keyword>
<feature type="transmembrane region" description="Helical" evidence="6">
    <location>
        <begin position="165"/>
        <end position="187"/>
    </location>
</feature>
<feature type="transmembrane region" description="Helical" evidence="6">
    <location>
        <begin position="73"/>
        <end position="95"/>
    </location>
</feature>
<feature type="transmembrane region" description="Helical" evidence="6">
    <location>
        <begin position="222"/>
        <end position="245"/>
    </location>
</feature>
<dbReference type="RefSeq" id="WP_163942146.1">
    <property type="nucleotide sequence ID" value="NZ_JAAFZH010000001.1"/>
</dbReference>
<evidence type="ECO:0000256" key="3">
    <source>
        <dbReference type="ARBA" id="ARBA00022692"/>
    </source>
</evidence>
<evidence type="ECO:0000313" key="8">
    <source>
        <dbReference type="Proteomes" id="UP000474175"/>
    </source>
</evidence>
<evidence type="ECO:0000256" key="2">
    <source>
        <dbReference type="ARBA" id="ARBA00022475"/>
    </source>
</evidence>
<dbReference type="InterPro" id="IPR022791">
    <property type="entry name" value="L-PG_synthase/AglD"/>
</dbReference>
<feature type="transmembrane region" description="Helical" evidence="6">
    <location>
        <begin position="43"/>
        <end position="61"/>
    </location>
</feature>
<evidence type="ECO:0000256" key="5">
    <source>
        <dbReference type="ARBA" id="ARBA00023136"/>
    </source>
</evidence>
<keyword evidence="5 6" id="KW-0472">Membrane</keyword>
<proteinExistence type="predicted"/>
<dbReference type="EMBL" id="JAAFZH010000001">
    <property type="protein sequence ID" value="NDU93695.1"/>
    <property type="molecule type" value="Genomic_DNA"/>
</dbReference>
<organism evidence="7 8">
    <name type="scientific">Spirosoma terrae</name>
    <dbReference type="NCBI Taxonomy" id="1968276"/>
    <lineage>
        <taxon>Bacteria</taxon>
        <taxon>Pseudomonadati</taxon>
        <taxon>Bacteroidota</taxon>
        <taxon>Cytophagia</taxon>
        <taxon>Cytophagales</taxon>
        <taxon>Cytophagaceae</taxon>
        <taxon>Spirosoma</taxon>
    </lineage>
</organism>
<name>A0A6L9KZL4_9BACT</name>
<dbReference type="PANTHER" id="PTHR39087">
    <property type="entry name" value="UPF0104 MEMBRANE PROTEIN MJ1595"/>
    <property type="match status" value="1"/>
</dbReference>
<evidence type="ECO:0000256" key="1">
    <source>
        <dbReference type="ARBA" id="ARBA00004651"/>
    </source>
</evidence>
<reference evidence="7 8" key="1">
    <citation type="submission" date="2020-02" db="EMBL/GenBank/DDBJ databases">
        <title>Draft genome sequence of two Spirosoma agri KCTC 52727 and Spirosoma terrae KCTC 52035.</title>
        <authorList>
            <person name="Rojas J."/>
            <person name="Ambika Manirajan B."/>
            <person name="Suarez C."/>
            <person name="Ratering S."/>
            <person name="Schnell S."/>
        </authorList>
    </citation>
    <scope>NUCLEOTIDE SEQUENCE [LARGE SCALE GENOMIC DNA]</scope>
    <source>
        <strain evidence="7 8">KCTC 52035</strain>
    </source>
</reference>
<dbReference type="GO" id="GO:0005886">
    <property type="term" value="C:plasma membrane"/>
    <property type="evidence" value="ECO:0007669"/>
    <property type="project" value="UniProtKB-SubCell"/>
</dbReference>
<feature type="transmembrane region" description="Helical" evidence="6">
    <location>
        <begin position="126"/>
        <end position="145"/>
    </location>
</feature>
<dbReference type="AlphaFoldDB" id="A0A6L9KZL4"/>
<feature type="transmembrane region" description="Helical" evidence="6">
    <location>
        <begin position="311"/>
        <end position="328"/>
    </location>
</feature>
<dbReference type="PANTHER" id="PTHR39087:SF2">
    <property type="entry name" value="UPF0104 MEMBRANE PROTEIN MJ1595"/>
    <property type="match status" value="1"/>
</dbReference>
<comment type="subcellular location">
    <subcellularLocation>
        <location evidence="1">Cell membrane</location>
        <topology evidence="1">Multi-pass membrane protein</topology>
    </subcellularLocation>
</comment>
<dbReference type="Pfam" id="PF03706">
    <property type="entry name" value="LPG_synthase_TM"/>
    <property type="match status" value="1"/>
</dbReference>
<dbReference type="NCBIfam" id="TIGR00374">
    <property type="entry name" value="flippase-like domain"/>
    <property type="match status" value="1"/>
</dbReference>
<comment type="caution">
    <text evidence="7">The sequence shown here is derived from an EMBL/GenBank/DDBJ whole genome shotgun (WGS) entry which is preliminary data.</text>
</comment>
<gene>
    <name evidence="7" type="ORF">GK108_02320</name>
</gene>
<keyword evidence="4 6" id="KW-1133">Transmembrane helix</keyword>
<sequence length="345" mass="37510">MNSPFIRQVVPIVVAVGLLWYVLKDVPIAELSAQFQQANYQWLFMAGVTIAIYHLVRASRWQLTLQAMDYTPSLFRTVIALLAGAMASMIIPGAGELTRCGTLQRTDNVPIAQGLGSVVAERVIDILMLFILIALTFFLEFKRVGQFLTNLLSPLLPDAYTSGSYTLLLAGSAGIVLAGIAFIYSLVQNQAYRQHPLVQRINGVLHNVAKGFMSIKKVKKPVLFVVLTVTSYVVAFLTTYLLFFASSQTVSLPPSAALTILTVSSLGGIAVPTQGGIGTYHFLVSRVLMLYGMDETASVVMATFLHAAQTAFSLLFSSLSFLIVPILIKQKKNPANDSLLSNQSI</sequence>
<evidence type="ECO:0000256" key="4">
    <source>
        <dbReference type="ARBA" id="ARBA00022989"/>
    </source>
</evidence>
<evidence type="ECO:0000256" key="6">
    <source>
        <dbReference type="SAM" id="Phobius"/>
    </source>
</evidence>
<keyword evidence="2" id="KW-1003">Cell membrane</keyword>
<accession>A0A6L9KZL4</accession>